<protein>
    <submittedName>
        <fullName evidence="1">Uncharacterized protein</fullName>
    </submittedName>
</protein>
<comment type="caution">
    <text evidence="1">The sequence shown here is derived from an EMBL/GenBank/DDBJ whole genome shotgun (WGS) entry which is preliminary data.</text>
</comment>
<evidence type="ECO:0000313" key="1">
    <source>
        <dbReference type="EMBL" id="KKN22320.1"/>
    </source>
</evidence>
<name>A0A0F9NS64_9ZZZZ</name>
<organism evidence="1">
    <name type="scientific">marine sediment metagenome</name>
    <dbReference type="NCBI Taxonomy" id="412755"/>
    <lineage>
        <taxon>unclassified sequences</taxon>
        <taxon>metagenomes</taxon>
        <taxon>ecological metagenomes</taxon>
    </lineage>
</organism>
<gene>
    <name evidence="1" type="ORF">LCGC14_0916550</name>
</gene>
<reference evidence="1" key="1">
    <citation type="journal article" date="2015" name="Nature">
        <title>Complex archaea that bridge the gap between prokaryotes and eukaryotes.</title>
        <authorList>
            <person name="Spang A."/>
            <person name="Saw J.H."/>
            <person name="Jorgensen S.L."/>
            <person name="Zaremba-Niedzwiedzka K."/>
            <person name="Martijn J."/>
            <person name="Lind A.E."/>
            <person name="van Eijk R."/>
            <person name="Schleper C."/>
            <person name="Guy L."/>
            <person name="Ettema T.J."/>
        </authorList>
    </citation>
    <scope>NUCLEOTIDE SEQUENCE</scope>
</reference>
<dbReference type="AlphaFoldDB" id="A0A0F9NS64"/>
<proteinExistence type="predicted"/>
<sequence length="65" mass="7494">MTNFIDRMELGCCGWFQTAFGLRPLHLPVDNVVQQRVRRGTDQLVRAVIFQVSVPASRILARRRP</sequence>
<accession>A0A0F9NS64</accession>
<dbReference type="EMBL" id="LAZR01003072">
    <property type="protein sequence ID" value="KKN22320.1"/>
    <property type="molecule type" value="Genomic_DNA"/>
</dbReference>